<name>A0A0R1M0I4_9LACO</name>
<accession>A0A0R1M0I4</accession>
<protein>
    <submittedName>
        <fullName evidence="2">XRE family transcriptional regulator</fullName>
    </submittedName>
</protein>
<dbReference type="AlphaFoldDB" id="A0A0R1M0I4"/>
<reference evidence="2 3" key="1">
    <citation type="journal article" date="2015" name="Genome Announc.">
        <title>Expanding the biotechnology potential of lactobacilli through comparative genomics of 213 strains and associated genera.</title>
        <authorList>
            <person name="Sun Z."/>
            <person name="Harris H.M."/>
            <person name="McCann A."/>
            <person name="Guo C."/>
            <person name="Argimon S."/>
            <person name="Zhang W."/>
            <person name="Yang X."/>
            <person name="Jeffery I.B."/>
            <person name="Cooney J.C."/>
            <person name="Kagawa T.F."/>
            <person name="Liu W."/>
            <person name="Song Y."/>
            <person name="Salvetti E."/>
            <person name="Wrobel A."/>
            <person name="Rasinkangas P."/>
            <person name="Parkhill J."/>
            <person name="Rea M.C."/>
            <person name="O'Sullivan O."/>
            <person name="Ritari J."/>
            <person name="Douillard F.P."/>
            <person name="Paul Ross R."/>
            <person name="Yang R."/>
            <person name="Briner A.E."/>
            <person name="Felis G.E."/>
            <person name="de Vos W.M."/>
            <person name="Barrangou R."/>
            <person name="Klaenhammer T.R."/>
            <person name="Caufield P.W."/>
            <person name="Cui Y."/>
            <person name="Zhang H."/>
            <person name="O'Toole P.W."/>
        </authorList>
    </citation>
    <scope>NUCLEOTIDE SEQUENCE [LARGE SCALE GENOMIC DNA]</scope>
    <source>
        <strain evidence="2 3">DSM 19910</strain>
    </source>
</reference>
<dbReference type="InterPro" id="IPR001387">
    <property type="entry name" value="Cro/C1-type_HTH"/>
</dbReference>
<dbReference type="SMART" id="SM00530">
    <property type="entry name" value="HTH_XRE"/>
    <property type="match status" value="1"/>
</dbReference>
<organism evidence="2 3">
    <name type="scientific">Liquorilactobacillus capillatus DSM 19910</name>
    <dbReference type="NCBI Taxonomy" id="1423731"/>
    <lineage>
        <taxon>Bacteria</taxon>
        <taxon>Bacillati</taxon>
        <taxon>Bacillota</taxon>
        <taxon>Bacilli</taxon>
        <taxon>Lactobacillales</taxon>
        <taxon>Lactobacillaceae</taxon>
        <taxon>Liquorilactobacillus</taxon>
    </lineage>
</organism>
<feature type="domain" description="HTH cro/C1-type" evidence="1">
    <location>
        <begin position="13"/>
        <end position="66"/>
    </location>
</feature>
<evidence type="ECO:0000313" key="2">
    <source>
        <dbReference type="EMBL" id="KRL01487.1"/>
    </source>
</evidence>
<dbReference type="InterPro" id="IPR053163">
    <property type="entry name" value="HTH-type_regulator_Rgg"/>
</dbReference>
<dbReference type="PROSITE" id="PS50943">
    <property type="entry name" value="HTH_CROC1"/>
    <property type="match status" value="1"/>
</dbReference>
<gene>
    <name evidence="2" type="ORF">FC81_GL001170</name>
</gene>
<dbReference type="STRING" id="1423731.FC81_GL001170"/>
<dbReference type="CDD" id="cd00093">
    <property type="entry name" value="HTH_XRE"/>
    <property type="match status" value="1"/>
</dbReference>
<dbReference type="Gene3D" id="1.25.40.10">
    <property type="entry name" value="Tetratricopeptide repeat domain"/>
    <property type="match status" value="1"/>
</dbReference>
<evidence type="ECO:0000259" key="1">
    <source>
        <dbReference type="PROSITE" id="PS50943"/>
    </source>
</evidence>
<sequence length="277" mass="31400">MVETTIITIGHLLQQTRKQQHLTQKEICTGICSQAMLSSIEHDKYSPNVELVVALCKRLGLGLENLSLAQNYAIANSANINRKLAALCNNHQYAELLTFLRSSTTIAAITTAEQTQTYYYYLGIAEFQVSKQRERAQSYLKLALAEHKSNSIPSVLDRLCLATLAFLISEDSTRQTALYQQALAVLEQTAYAPNLNILYYLRAFSAYQNLHYSNCTRQLITGIDFITAHDSHYMLANSYYLLAQAAQKLDNINQKTEAEQRATIFQELFDEKIFTKF</sequence>
<dbReference type="PANTHER" id="PTHR37038:SF14">
    <property type="entry name" value="TRANSCRIPTIONAL ACTIVATOR"/>
    <property type="match status" value="1"/>
</dbReference>
<dbReference type="GO" id="GO:0003677">
    <property type="term" value="F:DNA binding"/>
    <property type="evidence" value="ECO:0007669"/>
    <property type="project" value="InterPro"/>
</dbReference>
<dbReference type="InterPro" id="IPR010982">
    <property type="entry name" value="Lambda_DNA-bd_dom_sf"/>
</dbReference>
<proteinExistence type="predicted"/>
<dbReference type="EMBL" id="AZEF01000025">
    <property type="protein sequence ID" value="KRL01487.1"/>
    <property type="molecule type" value="Genomic_DNA"/>
</dbReference>
<dbReference type="Proteomes" id="UP000051621">
    <property type="component" value="Unassembled WGS sequence"/>
</dbReference>
<dbReference type="RefSeq" id="WP_235804636.1">
    <property type="nucleotide sequence ID" value="NZ_AZEF01000025.1"/>
</dbReference>
<evidence type="ECO:0000313" key="3">
    <source>
        <dbReference type="Proteomes" id="UP000051621"/>
    </source>
</evidence>
<dbReference type="SUPFAM" id="SSF47413">
    <property type="entry name" value="lambda repressor-like DNA-binding domains"/>
    <property type="match status" value="1"/>
</dbReference>
<dbReference type="PATRIC" id="fig|1423731.3.peg.1200"/>
<comment type="caution">
    <text evidence="2">The sequence shown here is derived from an EMBL/GenBank/DDBJ whole genome shotgun (WGS) entry which is preliminary data.</text>
</comment>
<dbReference type="Pfam" id="PF01381">
    <property type="entry name" value="HTH_3"/>
    <property type="match status" value="1"/>
</dbReference>
<dbReference type="InterPro" id="IPR011990">
    <property type="entry name" value="TPR-like_helical_dom_sf"/>
</dbReference>
<keyword evidence="3" id="KW-1185">Reference proteome</keyword>
<dbReference type="PANTHER" id="PTHR37038">
    <property type="entry name" value="TRANSCRIPTIONAL REGULATOR-RELATED"/>
    <property type="match status" value="1"/>
</dbReference>